<dbReference type="RefSeq" id="WP_033515356.1">
    <property type="nucleotide sequence ID" value="NZ_JGYV01000001.1"/>
</dbReference>
<name>A0A087B4Z0_9BIFI</name>
<protein>
    <submittedName>
        <fullName evidence="2">Phage protein</fullName>
    </submittedName>
</protein>
<dbReference type="Gene3D" id="3.90.320.10">
    <property type="match status" value="1"/>
</dbReference>
<dbReference type="OrthoDB" id="3292504at2"/>
<dbReference type="eggNOG" id="ENOG5031Y9U">
    <property type="taxonomic scope" value="Bacteria"/>
</dbReference>
<dbReference type="Proteomes" id="UP000029067">
    <property type="component" value="Unassembled WGS sequence"/>
</dbReference>
<dbReference type="EMBL" id="JGYV01000001">
    <property type="protein sequence ID" value="KFI66090.1"/>
    <property type="molecule type" value="Genomic_DNA"/>
</dbReference>
<evidence type="ECO:0000259" key="1">
    <source>
        <dbReference type="Pfam" id="PF12684"/>
    </source>
</evidence>
<keyword evidence="3" id="KW-1185">Reference proteome</keyword>
<dbReference type="AlphaFoldDB" id="A0A087B4Z0"/>
<gene>
    <name evidence="2" type="ORF">BCUN_0592</name>
</gene>
<evidence type="ECO:0000313" key="3">
    <source>
        <dbReference type="Proteomes" id="UP000029067"/>
    </source>
</evidence>
<comment type="caution">
    <text evidence="2">The sequence shown here is derived from an EMBL/GenBank/DDBJ whole genome shotgun (WGS) entry which is preliminary data.</text>
</comment>
<feature type="domain" description="Putative exodeoxyribonuclease 8 PDDEXK-like" evidence="1">
    <location>
        <begin position="21"/>
        <end position="221"/>
    </location>
</feature>
<evidence type="ECO:0000313" key="2">
    <source>
        <dbReference type="EMBL" id="KFI66090.1"/>
    </source>
</evidence>
<dbReference type="STRING" id="1688.BCUN_0592"/>
<organism evidence="2 3">
    <name type="scientific">Bifidobacterium cuniculi</name>
    <dbReference type="NCBI Taxonomy" id="1688"/>
    <lineage>
        <taxon>Bacteria</taxon>
        <taxon>Bacillati</taxon>
        <taxon>Actinomycetota</taxon>
        <taxon>Actinomycetes</taxon>
        <taxon>Bifidobacteriales</taxon>
        <taxon>Bifidobacteriaceae</taxon>
        <taxon>Bifidobacterium</taxon>
    </lineage>
</organism>
<dbReference type="InterPro" id="IPR011604">
    <property type="entry name" value="PDDEXK-like_dom_sf"/>
</dbReference>
<sequence length="273" mass="31470">MVRMEQISDTDYFAHPALDQTMLKKFMQSPRAYAWAKEHPVEDNAAFAFGKAMHSIVLGSGPAPMERPDARTKAGKEALALYADDENVVMLSARDMELVDMMKRNMPDIAGMHPGRPEVAMFATDPDSGVELKGKADWLPNGPDEDGVYRIVDYKTLRDQPEDFPHDAYKYGYHIQAAFYMRLYRLCTGYAGPLGFEFITQSKQAPYDWMVWRFTETQMEIRDVANPRIDQALQQFAWWQQHPDANMLDWGADHTPQPIEYTNWQITKEMEEL</sequence>
<dbReference type="InterPro" id="IPR024432">
    <property type="entry name" value="Put_RecE_PDDEXK-like_dom"/>
</dbReference>
<reference evidence="2 3" key="1">
    <citation type="submission" date="2014-03" db="EMBL/GenBank/DDBJ databases">
        <title>Genomics of Bifidobacteria.</title>
        <authorList>
            <person name="Ventura M."/>
            <person name="Milani C."/>
            <person name="Lugli G.A."/>
        </authorList>
    </citation>
    <scope>NUCLEOTIDE SEQUENCE [LARGE SCALE GENOMIC DNA]</scope>
    <source>
        <strain evidence="2 3">LMG 10738</strain>
    </source>
</reference>
<accession>A0A087B4Z0</accession>
<dbReference type="Pfam" id="PF12684">
    <property type="entry name" value="DUF3799"/>
    <property type="match status" value="1"/>
</dbReference>
<proteinExistence type="predicted"/>